<dbReference type="InterPro" id="IPR036779">
    <property type="entry name" value="LysM_dom_sf"/>
</dbReference>
<evidence type="ECO:0000313" key="2">
    <source>
        <dbReference type="EMBL" id="KZT18285.1"/>
    </source>
</evidence>
<organism evidence="2 3">
    <name type="scientific">Neolentinus lepideus HHB14362 ss-1</name>
    <dbReference type="NCBI Taxonomy" id="1314782"/>
    <lineage>
        <taxon>Eukaryota</taxon>
        <taxon>Fungi</taxon>
        <taxon>Dikarya</taxon>
        <taxon>Basidiomycota</taxon>
        <taxon>Agaricomycotina</taxon>
        <taxon>Agaricomycetes</taxon>
        <taxon>Gloeophyllales</taxon>
        <taxon>Gloeophyllaceae</taxon>
        <taxon>Neolentinus</taxon>
    </lineage>
</organism>
<dbReference type="EMBL" id="KV425692">
    <property type="protein sequence ID" value="KZT18285.1"/>
    <property type="molecule type" value="Genomic_DNA"/>
</dbReference>
<evidence type="ECO:0000313" key="3">
    <source>
        <dbReference type="Proteomes" id="UP000076761"/>
    </source>
</evidence>
<dbReference type="InterPro" id="IPR018392">
    <property type="entry name" value="LysM"/>
</dbReference>
<dbReference type="OrthoDB" id="2107166at2759"/>
<keyword evidence="3" id="KW-1185">Reference proteome</keyword>
<reference evidence="2 3" key="1">
    <citation type="journal article" date="2016" name="Mol. Biol. Evol.">
        <title>Comparative Genomics of Early-Diverging Mushroom-Forming Fungi Provides Insights into the Origins of Lignocellulose Decay Capabilities.</title>
        <authorList>
            <person name="Nagy L.G."/>
            <person name="Riley R."/>
            <person name="Tritt A."/>
            <person name="Adam C."/>
            <person name="Daum C."/>
            <person name="Floudas D."/>
            <person name="Sun H."/>
            <person name="Yadav J.S."/>
            <person name="Pangilinan J."/>
            <person name="Larsson K.H."/>
            <person name="Matsuura K."/>
            <person name="Barry K."/>
            <person name="Labutti K."/>
            <person name="Kuo R."/>
            <person name="Ohm R.A."/>
            <person name="Bhattacharya S.S."/>
            <person name="Shirouzu T."/>
            <person name="Yoshinaga Y."/>
            <person name="Martin F.M."/>
            <person name="Grigoriev I.V."/>
            <person name="Hibbett D.S."/>
        </authorList>
    </citation>
    <scope>NUCLEOTIDE SEQUENCE [LARGE SCALE GENOMIC DNA]</scope>
    <source>
        <strain evidence="2 3">HHB14362 ss-1</strain>
    </source>
</reference>
<gene>
    <name evidence="2" type="ORF">NEOLEDRAFT_1143595</name>
</gene>
<name>A0A165MFX6_9AGAM</name>
<feature type="region of interest" description="Disordered" evidence="1">
    <location>
        <begin position="94"/>
        <end position="148"/>
    </location>
</feature>
<dbReference type="Proteomes" id="UP000076761">
    <property type="component" value="Unassembled WGS sequence"/>
</dbReference>
<protein>
    <recommendedName>
        <fullName evidence="4">LysM domain-containing protein</fullName>
    </recommendedName>
</protein>
<dbReference type="AlphaFoldDB" id="A0A165MFX6"/>
<dbReference type="Gene3D" id="3.10.350.10">
    <property type="entry name" value="LysM domain"/>
    <property type="match status" value="1"/>
</dbReference>
<evidence type="ECO:0000256" key="1">
    <source>
        <dbReference type="SAM" id="MobiDB-lite"/>
    </source>
</evidence>
<dbReference type="CDD" id="cd00118">
    <property type="entry name" value="LysM"/>
    <property type="match status" value="1"/>
</dbReference>
<evidence type="ECO:0008006" key="4">
    <source>
        <dbReference type="Google" id="ProtNLM"/>
    </source>
</evidence>
<feature type="compositionally biased region" description="Polar residues" evidence="1">
    <location>
        <begin position="110"/>
        <end position="134"/>
    </location>
</feature>
<proteinExistence type="predicted"/>
<dbReference type="InParanoid" id="A0A165MFX6"/>
<sequence>MTASSTPSRRPPAPLCLACASSLPPKLSDDAQVFLTRCCIRPICPSCIAKNPRLTRYDPCLACLGGVSAVSARTQEGDEVRNVDAGVRDEDVFVLGDDEDDGDVSEVSSPKTYSETLVSDTVGGSSSATESQEASPVDGPVSSTPAPSKYYIQPGDTLLGIALKFHVDGRHLCRLNNLPYSTLSTTPHILHTRHFLTLPPSAKTEGKAHVFAVGVPTKSEDALRDKVRQDKRRREVARSRFQTLTKEADWDVVQAYVAIADDSEDKWAFDAKRKERFGEERRPLGEVNGSALASGSCLEGRAVSRYLDDEEWEAGEMRDGRGVVIQRFPMPMSGGKSEKANASAGVGRKLWGMWGL</sequence>
<dbReference type="SUPFAM" id="SSF54106">
    <property type="entry name" value="LysM domain"/>
    <property type="match status" value="1"/>
</dbReference>
<accession>A0A165MFX6</accession>